<sequence length="694" mass="77894">MPEIQECYCSGLQLQSFYAAKKAANWRLMALYCDATKDEPKDPGSPWARGLVGKLSATSKAKRGNTSHQTPLWPPFLAANAPPAGFKLDDLVLAEVRYTSRSIVLNLGHCWFQLQYLTHTSIQTYHRQYWEVLKETSYIGKGETTMRSFRVGLAMEFEDFIIAFVSHDQVFQVTWALAKDGLAHHDLHVLDEWDGVLTNIARWCRTYYSGHKVGKKLAMHVMRTTGDVWFGIGISPYLREEEVFGNPSRLARLVLAYYAFVHKAVTKTWVKRVKPCIRDGVVAATVEERLRIGNGMFVWAKDTSGISQRLFDSVSAHKYEGVRSSSNDPFEPTFIRAALERSPHLGRIVFGDDVWESVAPSDLVNSPTPPDALSRFFTERKLQYDTRLDCKSMLPLFLPNSELQRRRTPTYRYQVAKNGVWSIVPAPCDSRQFKETDKATKLFRYIVQNTAKVAVGPLEYCANAQAVRKPSRIRTHKPGARFYVLPARGALPDNVPLSLGHRNLTTLERKKSMTREARAKRNSAAQAAAHAAMAKAKRKLKKSLGAAEPKLQALTGNVPLTAQQRKARMAQLEAFNNQPHVLARQQVASDATQASAPPQPLAETGSDAAPSPTEVERPAKRRKHAEQEAKKYHIAHTFNGSYDELLDSPLVDFVYILLPNGQRAIKVLEKGKHVLLEKAFAANEAEAQRVVETT</sequence>
<dbReference type="PANTHER" id="PTHR22604">
    <property type="entry name" value="OXIDOREDUCTASES"/>
    <property type="match status" value="1"/>
</dbReference>
<dbReference type="PANTHER" id="PTHR22604:SF105">
    <property type="entry name" value="TRANS-1,2-DIHYDROBENZENE-1,2-DIOL DEHYDROGENASE"/>
    <property type="match status" value="1"/>
</dbReference>
<comment type="caution">
    <text evidence="8">The sequence shown here is derived from an EMBL/GenBank/DDBJ whole genome shotgun (WGS) entry which is preliminary data.</text>
</comment>
<evidence type="ECO:0000313" key="9">
    <source>
        <dbReference type="Proteomes" id="UP000298390"/>
    </source>
</evidence>
<comment type="similarity">
    <text evidence="1">Belongs to the Gfo/Idh/MocA family.</text>
</comment>
<feature type="compositionally biased region" description="Polar residues" evidence="6">
    <location>
        <begin position="586"/>
        <end position="596"/>
    </location>
</feature>
<feature type="region of interest" description="Disordered" evidence="6">
    <location>
        <begin position="586"/>
        <end position="628"/>
    </location>
</feature>
<keyword evidence="2" id="KW-0560">Oxidoreductase</keyword>
<evidence type="ECO:0000256" key="4">
    <source>
        <dbReference type="ARBA" id="ARBA00042988"/>
    </source>
</evidence>
<reference evidence="8 9" key="1">
    <citation type="submission" date="2019-01" db="EMBL/GenBank/DDBJ databases">
        <title>Genome sequencing of the rare red list fungi Fomitopsis rosea.</title>
        <authorList>
            <person name="Buettner E."/>
            <person name="Kellner H."/>
        </authorList>
    </citation>
    <scope>NUCLEOTIDE SEQUENCE [LARGE SCALE GENOMIC DNA]</scope>
    <source>
        <strain evidence="8 9">DSM 105464</strain>
    </source>
</reference>
<evidence type="ECO:0000256" key="3">
    <source>
        <dbReference type="ARBA" id="ARBA00038984"/>
    </source>
</evidence>
<evidence type="ECO:0000256" key="5">
    <source>
        <dbReference type="ARBA" id="ARBA00049233"/>
    </source>
</evidence>
<dbReference type="EC" id="1.1.1.179" evidence="3"/>
<dbReference type="GO" id="GO:0000166">
    <property type="term" value="F:nucleotide binding"/>
    <property type="evidence" value="ECO:0007669"/>
    <property type="project" value="InterPro"/>
</dbReference>
<evidence type="ECO:0000256" key="2">
    <source>
        <dbReference type="ARBA" id="ARBA00023002"/>
    </source>
</evidence>
<dbReference type="InterPro" id="IPR000683">
    <property type="entry name" value="Gfo/Idh/MocA-like_OxRdtase_N"/>
</dbReference>
<protein>
    <recommendedName>
        <fullName evidence="3">D-xylose 1-dehydrogenase (NADP(+), D-xylono-1,5-lactone-forming)</fullName>
        <ecNumber evidence="3">1.1.1.179</ecNumber>
    </recommendedName>
    <alternativeName>
        <fullName evidence="4">D-xylose-NADP dehydrogenase</fullName>
    </alternativeName>
</protein>
<dbReference type="Gene3D" id="3.40.50.720">
    <property type="entry name" value="NAD(P)-binding Rossmann-like Domain"/>
    <property type="match status" value="1"/>
</dbReference>
<evidence type="ECO:0000313" key="8">
    <source>
        <dbReference type="EMBL" id="TFY69103.1"/>
    </source>
</evidence>
<dbReference type="SUPFAM" id="SSF51735">
    <property type="entry name" value="NAD(P)-binding Rossmann-fold domains"/>
    <property type="match status" value="1"/>
</dbReference>
<dbReference type="InterPro" id="IPR050984">
    <property type="entry name" value="Gfo/Idh/MocA_domain"/>
</dbReference>
<feature type="domain" description="Gfo/Idh/MocA-like oxidoreductase N-terminal" evidence="7">
    <location>
        <begin position="621"/>
        <end position="693"/>
    </location>
</feature>
<accession>A0A4Y9Z5F3</accession>
<dbReference type="EMBL" id="SEKV01000016">
    <property type="protein sequence ID" value="TFY69103.1"/>
    <property type="molecule type" value="Genomic_DNA"/>
</dbReference>
<comment type="catalytic activity">
    <reaction evidence="5">
        <text>D-xylose + NADP(+) = D-xylono-1,5-lactone + NADPH + H(+)</text>
        <dbReference type="Rhea" id="RHEA:22000"/>
        <dbReference type="ChEBI" id="CHEBI:15378"/>
        <dbReference type="ChEBI" id="CHEBI:15867"/>
        <dbReference type="ChEBI" id="CHEBI:53455"/>
        <dbReference type="ChEBI" id="CHEBI:57783"/>
        <dbReference type="ChEBI" id="CHEBI:58349"/>
        <dbReference type="EC" id="1.1.1.179"/>
    </reaction>
</comment>
<proteinExistence type="inferred from homology"/>
<dbReference type="STRING" id="34475.A0A4Y9Z5F3"/>
<evidence type="ECO:0000256" key="6">
    <source>
        <dbReference type="SAM" id="MobiDB-lite"/>
    </source>
</evidence>
<name>A0A4Y9Z5F3_9APHY</name>
<evidence type="ECO:0000259" key="7">
    <source>
        <dbReference type="Pfam" id="PF01408"/>
    </source>
</evidence>
<organism evidence="8 9">
    <name type="scientific">Rhodofomes roseus</name>
    <dbReference type="NCBI Taxonomy" id="34475"/>
    <lineage>
        <taxon>Eukaryota</taxon>
        <taxon>Fungi</taxon>
        <taxon>Dikarya</taxon>
        <taxon>Basidiomycota</taxon>
        <taxon>Agaricomycotina</taxon>
        <taxon>Agaricomycetes</taxon>
        <taxon>Polyporales</taxon>
        <taxon>Rhodofomes</taxon>
    </lineage>
</organism>
<dbReference type="InterPro" id="IPR036291">
    <property type="entry name" value="NAD(P)-bd_dom_sf"/>
</dbReference>
<dbReference type="AlphaFoldDB" id="A0A4Y9Z5F3"/>
<evidence type="ECO:0000256" key="1">
    <source>
        <dbReference type="ARBA" id="ARBA00010928"/>
    </source>
</evidence>
<dbReference type="GO" id="GO:0047837">
    <property type="term" value="F:D-xylose 1-dehydrogenase (NADP+) activity"/>
    <property type="evidence" value="ECO:0007669"/>
    <property type="project" value="UniProtKB-EC"/>
</dbReference>
<gene>
    <name evidence="8" type="ORF">EVJ58_g600</name>
</gene>
<dbReference type="Proteomes" id="UP000298390">
    <property type="component" value="Unassembled WGS sequence"/>
</dbReference>
<dbReference type="Pfam" id="PF01408">
    <property type="entry name" value="GFO_IDH_MocA"/>
    <property type="match status" value="1"/>
</dbReference>